<gene>
    <name evidence="4" type="ordered locus">CJA_2249</name>
</gene>
<evidence type="ECO:0000313" key="4">
    <source>
        <dbReference type="EMBL" id="ACE82759.1"/>
    </source>
</evidence>
<dbReference type="eggNOG" id="COG4166">
    <property type="taxonomic scope" value="Bacteria"/>
</dbReference>
<keyword evidence="1 2" id="KW-0732">Signal</keyword>
<dbReference type="CDD" id="cd08497">
    <property type="entry name" value="MbnE-like"/>
    <property type="match status" value="1"/>
</dbReference>
<dbReference type="GO" id="GO:0030288">
    <property type="term" value="C:outer membrane-bounded periplasmic space"/>
    <property type="evidence" value="ECO:0007669"/>
    <property type="project" value="TreeGrafter"/>
</dbReference>
<dbReference type="KEGG" id="cja:CJA_2249"/>
<dbReference type="HOGENOM" id="CLU_023171_0_0_6"/>
<dbReference type="GO" id="GO:0043190">
    <property type="term" value="C:ATP-binding cassette (ABC) transporter complex"/>
    <property type="evidence" value="ECO:0007669"/>
    <property type="project" value="InterPro"/>
</dbReference>
<dbReference type="OrthoDB" id="9803988at2"/>
<dbReference type="PANTHER" id="PTHR30290">
    <property type="entry name" value="PERIPLASMIC BINDING COMPONENT OF ABC TRANSPORTER"/>
    <property type="match status" value="1"/>
</dbReference>
<dbReference type="PIRSF" id="PIRSF002741">
    <property type="entry name" value="MppA"/>
    <property type="match status" value="1"/>
</dbReference>
<dbReference type="STRING" id="498211.CJA_2249"/>
<dbReference type="EMBL" id="CP000934">
    <property type="protein sequence ID" value="ACE82759.1"/>
    <property type="molecule type" value="Genomic_DNA"/>
</dbReference>
<sequence length="640" mass="73374">MKLIALLFAAVLFAPSSAWAAHALAFFGEPKYPAHFSHFDYVNPDAPKGGSLVLSLVTLNSSFDKFNPYSLRGVPAPGLVELVFETLTVNGLDELNTQYGLLADDIEVAPDFGSTVFRLHPKARFSNGDPVTARDVEYSFRVMTSKAVSPRYSAYFSEIDDVEVIDERHIRFVYKRKGRDLSFIAGSLPVFSSKWGQGQEENIDFADLRFEKPVATGPYIIELARSGRDIIYTRNPDYWGRDIPVQRGSFNFDRIVYKLYKDRDTQVAALRAGDYDFLSENQMRYWCCQYIGKRFDTGEIQKRRFLHANPPAMNGWVVNTRKERFQDIRVRKALNYALDFEWINDKIFDGEFSRIDSYFSNTRLAATGYPSEQELAVLEPWRDQLPPEVFGPMFVQPTTVPPLRLRDNLDIALQLLAEAGWHYRDGVLQNDKGEPFVIEVAGSRRQSPFTDPIYRNLAKIGIQVRNNLADAATLRARLRNFDFDYTSVSLREARMPGDELWRVFNSAAADRPGSENLAGVKSPVVDALIKQLLNAESQQELETLARALDRVLIHNHYFIPWRYLKNHYVMFNQRLQYPDTLPLYYAATDWAVRTWWDGDADKDTFAFSSTAAAPQPHITALHMTESKQPFYIDKYQRVQP</sequence>
<keyword evidence="5" id="KW-1185">Reference proteome</keyword>
<dbReference type="RefSeq" id="WP_012487849.1">
    <property type="nucleotide sequence ID" value="NC_010995.1"/>
</dbReference>
<dbReference type="PANTHER" id="PTHR30290:SF64">
    <property type="entry name" value="ABC TRANSPORTER PERIPLASMIC BINDING PROTEIN"/>
    <property type="match status" value="1"/>
</dbReference>
<dbReference type="Gene3D" id="3.10.105.10">
    <property type="entry name" value="Dipeptide-binding Protein, Domain 3"/>
    <property type="match status" value="1"/>
</dbReference>
<dbReference type="InterPro" id="IPR000914">
    <property type="entry name" value="SBP_5_dom"/>
</dbReference>
<feature type="domain" description="Solute-binding protein family 5" evidence="3">
    <location>
        <begin position="100"/>
        <end position="489"/>
    </location>
</feature>
<dbReference type="InterPro" id="IPR039424">
    <property type="entry name" value="SBP_5"/>
</dbReference>
<dbReference type="SUPFAM" id="SSF53850">
    <property type="entry name" value="Periplasmic binding protein-like II"/>
    <property type="match status" value="1"/>
</dbReference>
<evidence type="ECO:0000256" key="1">
    <source>
        <dbReference type="ARBA" id="ARBA00022729"/>
    </source>
</evidence>
<accession>B3PJD7</accession>
<dbReference type="GO" id="GO:0042884">
    <property type="term" value="P:microcin transport"/>
    <property type="evidence" value="ECO:0007669"/>
    <property type="project" value="TreeGrafter"/>
</dbReference>
<name>B3PJD7_CELJU</name>
<dbReference type="GO" id="GO:0015833">
    <property type="term" value="P:peptide transport"/>
    <property type="evidence" value="ECO:0007669"/>
    <property type="project" value="TreeGrafter"/>
</dbReference>
<dbReference type="InterPro" id="IPR030678">
    <property type="entry name" value="Peptide/Ni-bd"/>
</dbReference>
<organism evidence="4 5">
    <name type="scientific">Cellvibrio japonicus (strain Ueda107)</name>
    <name type="common">Pseudomonas fluorescens subsp. cellulosa</name>
    <dbReference type="NCBI Taxonomy" id="498211"/>
    <lineage>
        <taxon>Bacteria</taxon>
        <taxon>Pseudomonadati</taxon>
        <taxon>Pseudomonadota</taxon>
        <taxon>Gammaproteobacteria</taxon>
        <taxon>Cellvibrionales</taxon>
        <taxon>Cellvibrionaceae</taxon>
        <taxon>Cellvibrio</taxon>
    </lineage>
</organism>
<evidence type="ECO:0000313" key="5">
    <source>
        <dbReference type="Proteomes" id="UP000001036"/>
    </source>
</evidence>
<proteinExistence type="predicted"/>
<feature type="signal peptide" evidence="2">
    <location>
        <begin position="1"/>
        <end position="20"/>
    </location>
</feature>
<dbReference type="Gene3D" id="3.40.190.10">
    <property type="entry name" value="Periplasmic binding protein-like II"/>
    <property type="match status" value="1"/>
</dbReference>
<dbReference type="Proteomes" id="UP000001036">
    <property type="component" value="Chromosome"/>
</dbReference>
<evidence type="ECO:0000256" key="2">
    <source>
        <dbReference type="SAM" id="SignalP"/>
    </source>
</evidence>
<feature type="chain" id="PRO_5002796605" evidence="2">
    <location>
        <begin position="21"/>
        <end position="640"/>
    </location>
</feature>
<evidence type="ECO:0000259" key="3">
    <source>
        <dbReference type="Pfam" id="PF00496"/>
    </source>
</evidence>
<dbReference type="GO" id="GO:1904680">
    <property type="term" value="F:peptide transmembrane transporter activity"/>
    <property type="evidence" value="ECO:0007669"/>
    <property type="project" value="TreeGrafter"/>
</dbReference>
<dbReference type="Pfam" id="PF00496">
    <property type="entry name" value="SBP_bac_5"/>
    <property type="match status" value="1"/>
</dbReference>
<dbReference type="AlphaFoldDB" id="B3PJD7"/>
<protein>
    <submittedName>
        <fullName evidence="4">Bacterial extracellular solute-binding protein, family 5 domain protein</fullName>
    </submittedName>
</protein>
<reference evidence="4 5" key="1">
    <citation type="journal article" date="2008" name="J. Bacteriol.">
        <title>Insights into plant cell wall degradation from the genome sequence of the soil bacterium Cellvibrio japonicus.</title>
        <authorList>
            <person name="Deboy R.T."/>
            <person name="Mongodin E.F."/>
            <person name="Fouts D.E."/>
            <person name="Tailford L.E."/>
            <person name="Khouri H."/>
            <person name="Emerson J.B."/>
            <person name="Mohamoud Y."/>
            <person name="Watkins K."/>
            <person name="Henrissat B."/>
            <person name="Gilbert H.J."/>
            <person name="Nelson K.E."/>
        </authorList>
    </citation>
    <scope>NUCLEOTIDE SEQUENCE [LARGE SCALE GENOMIC DNA]</scope>
    <source>
        <strain evidence="4 5">Ueda107</strain>
    </source>
</reference>